<comment type="catalytic activity">
    <reaction evidence="1 13">
        <text>adenosine 5'-phosphosulfate + ATP = 3'-phosphoadenylyl sulfate + ADP + H(+)</text>
        <dbReference type="Rhea" id="RHEA:24152"/>
        <dbReference type="ChEBI" id="CHEBI:15378"/>
        <dbReference type="ChEBI" id="CHEBI:30616"/>
        <dbReference type="ChEBI" id="CHEBI:58243"/>
        <dbReference type="ChEBI" id="CHEBI:58339"/>
        <dbReference type="ChEBI" id="CHEBI:456216"/>
        <dbReference type="EC" id="2.7.1.25"/>
    </reaction>
</comment>
<keyword evidence="16" id="KW-1185">Reference proteome</keyword>
<dbReference type="GO" id="GO:0004781">
    <property type="term" value="F:sulfate adenylyltransferase (ATP) activity"/>
    <property type="evidence" value="ECO:0007669"/>
    <property type="project" value="UniProtKB-EC"/>
</dbReference>
<dbReference type="EMBL" id="CP006745">
    <property type="protein sequence ID" value="AHC73910.1"/>
    <property type="molecule type" value="Genomic_DNA"/>
</dbReference>
<dbReference type="Pfam" id="PF00009">
    <property type="entry name" value="GTP_EFTU"/>
    <property type="match status" value="1"/>
</dbReference>
<keyword evidence="7 13" id="KW-0547">Nucleotide-binding</keyword>
<dbReference type="SUPFAM" id="SSF52540">
    <property type="entry name" value="P-loop containing nucleoside triphosphate hydrolases"/>
    <property type="match status" value="2"/>
</dbReference>
<evidence type="ECO:0000256" key="3">
    <source>
        <dbReference type="ARBA" id="ARBA00005438"/>
    </source>
</evidence>
<sequence length="627" mass="70137">MTTISISNIEQIKLVIAGHVDHGKSTMIGRIMQDTGKLHDDKIALLKAISKRRGMPLEWAFALDAMRAEREQGITIQTTQVFIRTATKSYVIIDVPGHKEFINNMISGAASADAAILLVDAKEGVQDQTRVHGYILHWLGFDSVLVVINKMDLVNYSKNRFDEITIQVNKHLEKMGIIPTDILPVSALYGDGLVHKSQNMPWFTGHTLMSSLETVLPKPMPMELPLRLPIQDIYTFDERRIIVGRIESGKLKVGDTLMFAPSNAITKIRSIEAWGTNLPVLAASSGQCVGITLEDHIFLERGFLASHNTDPALQTYFFRARIFWLADTPLELGRRYKLKLTTIERIVEVYKIEKVIDVFDLSEHSTSRIERNMIGEVVLHARAVLSLDEFTFNPRLGRFVLFDGYDIVAGGLVFTDKLQELGLTSSQSLQQISTVGSYVTIDNRWRANGHKSGILWLTGLSGSGKSTLALALENILFRKGWQVFVLDGDNIRSGLSADLGYSPADRYENIRRVGEIASLFANAGVLVITSFISPYRSDRARARALIPTLFHEIYVNASLDTCKKRDPKGLYKKANKGEIIEFTGISSPYEIPASPELEVNTCKQSINQSIEKMLSYIQEKFSIESDK</sequence>
<dbReference type="CDD" id="cd02027">
    <property type="entry name" value="APSK"/>
    <property type="match status" value="1"/>
</dbReference>
<keyword evidence="8 13" id="KW-0067">ATP-binding</keyword>
<gene>
    <name evidence="15" type="primary">cysN</name>
    <name evidence="13" type="synonym">cysC</name>
    <name evidence="15" type="ORF">P856_703</name>
</gene>
<dbReference type="OrthoDB" id="9804504at2"/>
<accession>V9TX49</accession>
<evidence type="ECO:0000256" key="13">
    <source>
        <dbReference type="HAMAP-Rule" id="MF_00065"/>
    </source>
</evidence>
<dbReference type="PANTHER" id="PTHR23115">
    <property type="entry name" value="TRANSLATION FACTOR"/>
    <property type="match status" value="1"/>
</dbReference>
<dbReference type="NCBIfam" id="TIGR00455">
    <property type="entry name" value="apsK"/>
    <property type="match status" value="1"/>
</dbReference>
<dbReference type="NCBIfam" id="NF003013">
    <property type="entry name" value="PRK03846.1"/>
    <property type="match status" value="1"/>
</dbReference>
<dbReference type="eggNOG" id="COG0529">
    <property type="taxonomic scope" value="Bacteria"/>
</dbReference>
<dbReference type="HAMAP" id="MF_00065">
    <property type="entry name" value="Adenylyl_sulf_kinase"/>
    <property type="match status" value="1"/>
</dbReference>
<dbReference type="GO" id="GO:0000103">
    <property type="term" value="P:sulfate assimilation"/>
    <property type="evidence" value="ECO:0007669"/>
    <property type="project" value="UniProtKB-UniRule"/>
</dbReference>
<dbReference type="PATRIC" id="fig|1401328.3.peg.712"/>
<comment type="function">
    <text evidence="13">Catalyzes the synthesis of activated sulfate.</text>
</comment>
<dbReference type="STRING" id="1401328.P856_703"/>
<keyword evidence="13" id="KW-0597">Phosphoprotein</keyword>
<name>V9TX49_9PROT</name>
<dbReference type="Gene3D" id="2.40.30.10">
    <property type="entry name" value="Translation factors"/>
    <property type="match status" value="2"/>
</dbReference>
<dbReference type="PRINTS" id="PR00315">
    <property type="entry name" value="ELONGATNFCT"/>
</dbReference>
<dbReference type="HOGENOM" id="CLU_007265_5_2_5"/>
<dbReference type="PROSITE" id="PS51722">
    <property type="entry name" value="G_TR_2"/>
    <property type="match status" value="1"/>
</dbReference>
<protein>
    <recommendedName>
        <fullName evidence="13">Adenylyl-sulfate kinase</fullName>
        <ecNumber evidence="13">2.7.1.25</ecNumber>
    </recommendedName>
    <alternativeName>
        <fullName evidence="13">APS kinase</fullName>
    </alternativeName>
    <alternativeName>
        <fullName evidence="13">ATP adenosine-5'-phosphosulfate 3'-phosphotransferase</fullName>
    </alternativeName>
    <alternativeName>
        <fullName evidence="13">Adenosine-5'-phosphosulfate kinase</fullName>
    </alternativeName>
</protein>
<dbReference type="Pfam" id="PF01583">
    <property type="entry name" value="APS_kinase"/>
    <property type="match status" value="1"/>
</dbReference>
<evidence type="ECO:0000256" key="8">
    <source>
        <dbReference type="ARBA" id="ARBA00022840"/>
    </source>
</evidence>
<keyword evidence="15" id="KW-0548">Nucleotidyltransferase</keyword>
<proteinExistence type="inferred from homology"/>
<evidence type="ECO:0000256" key="7">
    <source>
        <dbReference type="ARBA" id="ARBA00022741"/>
    </source>
</evidence>
<evidence type="ECO:0000313" key="16">
    <source>
        <dbReference type="Proteomes" id="UP000018700"/>
    </source>
</evidence>
<evidence type="ECO:0000256" key="1">
    <source>
        <dbReference type="ARBA" id="ARBA00001823"/>
    </source>
</evidence>
<dbReference type="InterPro" id="IPR059117">
    <property type="entry name" value="APS_kinase_dom"/>
</dbReference>
<dbReference type="InterPro" id="IPR005225">
    <property type="entry name" value="Small_GTP-bd"/>
</dbReference>
<dbReference type="RefSeq" id="WP_025300787.1">
    <property type="nucleotide sequence ID" value="NZ_CP006745.1"/>
</dbReference>
<comment type="function">
    <text evidence="11">Proposed to provide activated sulfate for transfer to Nod factor. ATP sulfurylase may be the GTPase, regulating ATP sulfurylase activity.</text>
</comment>
<comment type="function">
    <text evidence="2">APS kinase catalyzes the synthesis of activated sulfate.</text>
</comment>
<keyword evidence="10" id="KW-0511">Multifunctional enzyme</keyword>
<dbReference type="InterPro" id="IPR050100">
    <property type="entry name" value="TRAFAC_GTPase_members"/>
</dbReference>
<comment type="similarity">
    <text evidence="13">Belongs to the APS kinase family.</text>
</comment>
<dbReference type="SUPFAM" id="SSF50447">
    <property type="entry name" value="Translation proteins"/>
    <property type="match status" value="1"/>
</dbReference>
<dbReference type="AlphaFoldDB" id="V9TX49"/>
<comment type="pathway">
    <text evidence="13">Sulfur metabolism; hydrogen sulfide biosynthesis; sulfite from sulfate: step 2/3.</text>
</comment>
<evidence type="ECO:0000256" key="12">
    <source>
        <dbReference type="ARBA" id="ARBA00049370"/>
    </source>
</evidence>
<dbReference type="InterPro" id="IPR027417">
    <property type="entry name" value="P-loop_NTPase"/>
</dbReference>
<dbReference type="EC" id="2.7.1.25" evidence="13"/>
<dbReference type="InterPro" id="IPR044139">
    <property type="entry name" value="CysN_NoDQ_III"/>
</dbReference>
<dbReference type="InterPro" id="IPR000795">
    <property type="entry name" value="T_Tr_GTP-bd_dom"/>
</dbReference>
<evidence type="ECO:0000256" key="2">
    <source>
        <dbReference type="ARBA" id="ARBA00002357"/>
    </source>
</evidence>
<dbReference type="GO" id="GO:0005525">
    <property type="term" value="F:GTP binding"/>
    <property type="evidence" value="ECO:0007669"/>
    <property type="project" value="UniProtKB-KW"/>
</dbReference>
<evidence type="ECO:0000256" key="6">
    <source>
        <dbReference type="ARBA" id="ARBA00022679"/>
    </source>
</evidence>
<dbReference type="Pfam" id="PF22594">
    <property type="entry name" value="GTP-eEF1A_C"/>
    <property type="match status" value="1"/>
</dbReference>
<comment type="catalytic activity">
    <reaction evidence="12">
        <text>sulfate + ATP + H(+) = adenosine 5'-phosphosulfate + diphosphate</text>
        <dbReference type="Rhea" id="RHEA:18133"/>
        <dbReference type="ChEBI" id="CHEBI:15378"/>
        <dbReference type="ChEBI" id="CHEBI:16189"/>
        <dbReference type="ChEBI" id="CHEBI:30616"/>
        <dbReference type="ChEBI" id="CHEBI:33019"/>
        <dbReference type="ChEBI" id="CHEBI:58243"/>
        <dbReference type="EC" id="2.7.7.4"/>
    </reaction>
</comment>
<evidence type="ECO:0000256" key="9">
    <source>
        <dbReference type="ARBA" id="ARBA00023134"/>
    </source>
</evidence>
<evidence type="ECO:0000259" key="14">
    <source>
        <dbReference type="PROSITE" id="PS51722"/>
    </source>
</evidence>
<comment type="subunit">
    <text evidence="5">Sulfate-activating enzymes, NodP and NodQ, may be physically associated.</text>
</comment>
<keyword evidence="6 13" id="KW-0808">Transferase</keyword>
<dbReference type="GO" id="GO:0070814">
    <property type="term" value="P:hydrogen sulfide biosynthetic process"/>
    <property type="evidence" value="ECO:0007669"/>
    <property type="project" value="UniProtKB-UniRule"/>
</dbReference>
<dbReference type="InterPro" id="IPR009001">
    <property type="entry name" value="Transl_elong_EF1A/Init_IF2_C"/>
</dbReference>
<comment type="similarity">
    <text evidence="4">In the N-terminal section; belongs to the TRAFAC class translation factor GTPase superfamily. Classic translation factor GTPase family. CysN/NodQ subfamily.</text>
</comment>
<dbReference type="NCBIfam" id="TIGR00231">
    <property type="entry name" value="small_GTP"/>
    <property type="match status" value="1"/>
</dbReference>
<feature type="domain" description="Tr-type G" evidence="14">
    <location>
        <begin position="9"/>
        <end position="220"/>
    </location>
</feature>
<evidence type="ECO:0000256" key="10">
    <source>
        <dbReference type="ARBA" id="ARBA00023268"/>
    </source>
</evidence>
<feature type="active site" description="Phosphoserine intermediate" evidence="13">
    <location>
        <position position="533"/>
    </location>
</feature>
<evidence type="ECO:0000256" key="5">
    <source>
        <dbReference type="ARBA" id="ARBA00011760"/>
    </source>
</evidence>
<dbReference type="GO" id="GO:0005524">
    <property type="term" value="F:ATP binding"/>
    <property type="evidence" value="ECO:0007669"/>
    <property type="project" value="UniProtKB-UniRule"/>
</dbReference>
<dbReference type="InterPro" id="IPR031157">
    <property type="entry name" value="G_TR_CS"/>
</dbReference>
<keyword evidence="13" id="KW-0418">Kinase</keyword>
<evidence type="ECO:0000256" key="4">
    <source>
        <dbReference type="ARBA" id="ARBA00007237"/>
    </source>
</evidence>
<dbReference type="GO" id="GO:0004020">
    <property type="term" value="F:adenylylsulfate kinase activity"/>
    <property type="evidence" value="ECO:0007669"/>
    <property type="project" value="UniProtKB-UniRule"/>
</dbReference>
<dbReference type="eggNOG" id="COG2895">
    <property type="taxonomic scope" value="Bacteria"/>
</dbReference>
<dbReference type="InterPro" id="IPR054696">
    <property type="entry name" value="GTP-eEF1A_C"/>
</dbReference>
<dbReference type="KEGG" id="efk:P856_703"/>
<dbReference type="UniPathway" id="UPA00140">
    <property type="reaction ID" value="UER00205"/>
</dbReference>
<evidence type="ECO:0000256" key="11">
    <source>
        <dbReference type="ARBA" id="ARBA00024872"/>
    </source>
</evidence>
<keyword evidence="9" id="KW-0342">GTP-binding</keyword>
<dbReference type="CDD" id="cd04095">
    <property type="entry name" value="CysN_NoDQ_III"/>
    <property type="match status" value="1"/>
</dbReference>
<feature type="binding site" evidence="13">
    <location>
        <begin position="459"/>
        <end position="466"/>
    </location>
    <ligand>
        <name>ATP</name>
        <dbReference type="ChEBI" id="CHEBI:30616"/>
    </ligand>
</feature>
<dbReference type="InterPro" id="IPR009000">
    <property type="entry name" value="Transl_B-barrel_sf"/>
</dbReference>
<dbReference type="GO" id="GO:0003924">
    <property type="term" value="F:GTPase activity"/>
    <property type="evidence" value="ECO:0007669"/>
    <property type="project" value="InterPro"/>
</dbReference>
<dbReference type="Gene3D" id="3.40.50.300">
    <property type="entry name" value="P-loop containing nucleotide triphosphate hydrolases"/>
    <property type="match status" value="2"/>
</dbReference>
<comment type="similarity">
    <text evidence="3">In the C-terminal section; belongs to the APS kinase family.</text>
</comment>
<organism evidence="15 16">
    <name type="scientific">Candidatus Endolissoclinum faulkneri L5</name>
    <dbReference type="NCBI Taxonomy" id="1401328"/>
    <lineage>
        <taxon>Bacteria</taxon>
        <taxon>Pseudomonadati</taxon>
        <taxon>Pseudomonadota</taxon>
        <taxon>Alphaproteobacteria</taxon>
        <taxon>Rhodospirillales</taxon>
        <taxon>Rhodospirillaceae</taxon>
        <taxon>Candidatus Endolissoclinum</taxon>
    </lineage>
</organism>
<reference evidence="15 16" key="1">
    <citation type="journal article" date="2013" name="PLoS ONE">
        <title>Bacterial endosymbiosis in a chordate host: long-term co-evolution and conservation of secondary metabolism.</title>
        <authorList>
            <person name="Kwan J.C."/>
            <person name="Schmidt E.W."/>
        </authorList>
    </citation>
    <scope>NUCLEOTIDE SEQUENCE [LARGE SCALE GENOMIC DNA]</scope>
    <source>
        <strain evidence="16">faulkneri L5</strain>
    </source>
</reference>
<evidence type="ECO:0000313" key="15">
    <source>
        <dbReference type="EMBL" id="AHC73910.1"/>
    </source>
</evidence>
<dbReference type="PROSITE" id="PS00301">
    <property type="entry name" value="G_TR_1"/>
    <property type="match status" value="1"/>
</dbReference>
<dbReference type="SUPFAM" id="SSF50465">
    <property type="entry name" value="EF-Tu/eEF-1alpha/eIF2-gamma C-terminal domain"/>
    <property type="match status" value="1"/>
</dbReference>
<dbReference type="Proteomes" id="UP000018700">
    <property type="component" value="Chromosome"/>
</dbReference>
<dbReference type="InterPro" id="IPR002891">
    <property type="entry name" value="APS"/>
</dbReference>